<proteinExistence type="predicted"/>
<evidence type="ECO:0000256" key="2">
    <source>
        <dbReference type="ARBA" id="ARBA00022801"/>
    </source>
</evidence>
<accession>A0A831W3V1</accession>
<dbReference type="Pfam" id="PF00149">
    <property type="entry name" value="Metallophos"/>
    <property type="match status" value="1"/>
</dbReference>
<organism evidence="6">
    <name type="scientific">Sedimenticola thiotaurini</name>
    <dbReference type="NCBI Taxonomy" id="1543721"/>
    <lineage>
        <taxon>Bacteria</taxon>
        <taxon>Pseudomonadati</taxon>
        <taxon>Pseudomonadota</taxon>
        <taxon>Gammaproteobacteria</taxon>
        <taxon>Chromatiales</taxon>
        <taxon>Sedimenticolaceae</taxon>
        <taxon>Sedimenticola</taxon>
    </lineage>
</organism>
<dbReference type="InterPro" id="IPR051558">
    <property type="entry name" value="Metallophosphoesterase_PAP"/>
</dbReference>
<feature type="region of interest" description="Disordered" evidence="3">
    <location>
        <begin position="222"/>
        <end position="245"/>
    </location>
</feature>
<dbReference type="EMBL" id="DRKP01000134">
    <property type="protein sequence ID" value="HEB96979.1"/>
    <property type="molecule type" value="Genomic_DNA"/>
</dbReference>
<dbReference type="GO" id="GO:0016787">
    <property type="term" value="F:hydrolase activity"/>
    <property type="evidence" value="ECO:0007669"/>
    <property type="project" value="UniProtKB-KW"/>
</dbReference>
<dbReference type="Proteomes" id="UP000886251">
    <property type="component" value="Unassembled WGS sequence"/>
</dbReference>
<dbReference type="InterPro" id="IPR004843">
    <property type="entry name" value="Calcineurin-like_PHP"/>
</dbReference>
<gene>
    <name evidence="6" type="ORF">ENI96_11185</name>
</gene>
<dbReference type="Gene3D" id="3.60.21.10">
    <property type="match status" value="1"/>
</dbReference>
<dbReference type="AlphaFoldDB" id="A0A831W3V1"/>
<evidence type="ECO:0000256" key="3">
    <source>
        <dbReference type="SAM" id="MobiDB-lite"/>
    </source>
</evidence>
<comment type="caution">
    <text evidence="6">The sequence shown here is derived from an EMBL/GenBank/DDBJ whole genome shotgun (WGS) entry which is preliminary data.</text>
</comment>
<evidence type="ECO:0000313" key="6">
    <source>
        <dbReference type="EMBL" id="HEB96979.1"/>
    </source>
</evidence>
<sequence length="321" mass="36140">MAAILRPIVLLLLFALSACTALQQRKPEGVSFLAFGDSGYHYDYLKKKVRQNPLTVEGYLAARRKKWIGKQLPQEEFEAPPIHIVPGTRQAVEASGARPVAEAMYSFCARDDCQFALMLGDNIYPAGATGTGDEIRFRKILEEPYRKLVESRAGFRLYAVLGNHDWKTSRAGRQRQIEYGERSDTAFTLESPGYYSFVRGDVEFFAIDTNLLLAGTRVKKGELNPDGSEKESGEPDVPKRWELPGGGDRRQLRWLEQALKHSRAGWKVVFGHHPLWSAGGGKFEQARSLRRLIGPLICRYADIYLAGHEHDLELNLDSCRA</sequence>
<feature type="signal peptide" evidence="4">
    <location>
        <begin position="1"/>
        <end position="20"/>
    </location>
</feature>
<evidence type="ECO:0000259" key="5">
    <source>
        <dbReference type="Pfam" id="PF00149"/>
    </source>
</evidence>
<dbReference type="PROSITE" id="PS51257">
    <property type="entry name" value="PROKAR_LIPOPROTEIN"/>
    <property type="match status" value="1"/>
</dbReference>
<dbReference type="InterPro" id="IPR029052">
    <property type="entry name" value="Metallo-depent_PP-like"/>
</dbReference>
<evidence type="ECO:0000256" key="4">
    <source>
        <dbReference type="SAM" id="SignalP"/>
    </source>
</evidence>
<keyword evidence="1 4" id="KW-0732">Signal</keyword>
<dbReference type="PANTHER" id="PTHR10161:SF14">
    <property type="entry name" value="TARTRATE-RESISTANT ACID PHOSPHATASE TYPE 5"/>
    <property type="match status" value="1"/>
</dbReference>
<feature type="domain" description="Calcineurin-like phosphoesterase" evidence="5">
    <location>
        <begin position="102"/>
        <end position="311"/>
    </location>
</feature>
<dbReference type="PANTHER" id="PTHR10161">
    <property type="entry name" value="TARTRATE-RESISTANT ACID PHOSPHATASE TYPE 5"/>
    <property type="match status" value="1"/>
</dbReference>
<name>A0A831W3V1_9GAMM</name>
<feature type="chain" id="PRO_5032598989" description="Calcineurin-like phosphoesterase domain-containing protein" evidence="4">
    <location>
        <begin position="21"/>
        <end position="321"/>
    </location>
</feature>
<keyword evidence="2" id="KW-0378">Hydrolase</keyword>
<feature type="non-terminal residue" evidence="6">
    <location>
        <position position="321"/>
    </location>
</feature>
<protein>
    <recommendedName>
        <fullName evidence="5">Calcineurin-like phosphoesterase domain-containing protein</fullName>
    </recommendedName>
</protein>
<dbReference type="SUPFAM" id="SSF56300">
    <property type="entry name" value="Metallo-dependent phosphatases"/>
    <property type="match status" value="1"/>
</dbReference>
<reference evidence="6" key="1">
    <citation type="journal article" date="2020" name="mSystems">
        <title>Genome- and Community-Level Interaction Insights into Carbon Utilization and Element Cycling Functions of Hydrothermarchaeota in Hydrothermal Sediment.</title>
        <authorList>
            <person name="Zhou Z."/>
            <person name="Liu Y."/>
            <person name="Xu W."/>
            <person name="Pan J."/>
            <person name="Luo Z.H."/>
            <person name="Li M."/>
        </authorList>
    </citation>
    <scope>NUCLEOTIDE SEQUENCE [LARGE SCALE GENOMIC DNA]</scope>
    <source>
        <strain evidence="6">HyVt-443</strain>
    </source>
</reference>
<evidence type="ECO:0000256" key="1">
    <source>
        <dbReference type="ARBA" id="ARBA00022729"/>
    </source>
</evidence>